<gene>
    <name evidence="1" type="ORF">NPHMPGLK_00075</name>
</gene>
<evidence type="ECO:0000313" key="1">
    <source>
        <dbReference type="EMBL" id="UYD60410.1"/>
    </source>
</evidence>
<reference evidence="1" key="1">
    <citation type="submission" date="2022-09" db="EMBL/GenBank/DDBJ databases">
        <title>On Diversity and Genetic Richness: Insights on Aeromonad Phage Diversity through Physicochemical and Molecular Analysis.</title>
        <authorList>
            <person name="Papa D.M."/>
            <person name="Rousseau G."/>
            <person name="Tremblay D."/>
            <person name="Labrie S."/>
            <person name="Gutierrez T.A."/>
            <person name="Ramos J.D."/>
            <person name="Moineau S."/>
        </authorList>
    </citation>
    <scope>NUCLEOTIDE SEQUENCE</scope>
</reference>
<proteinExistence type="predicted"/>
<protein>
    <submittedName>
        <fullName evidence="1">Uncharacterized protein</fullName>
    </submittedName>
</protein>
<name>A0AA94YSA5_9CAUD</name>
<accession>A0AA94YSA5</accession>
<sequence length="120" mass="13879">MNVTIYECEFTGVVPGRMIKSYYEHADVPTLKTLGFKVEWSVVHLAGGAVYRARIYKERSDRFDRSTSFPIVRKIFKDCDATNVFMCDHTPSHMQYMKVGQDVYEICKCHDCGASFKFEV</sequence>
<dbReference type="EMBL" id="OP380605">
    <property type="protein sequence ID" value="UYD60410.1"/>
    <property type="molecule type" value="Genomic_DNA"/>
</dbReference>
<organism evidence="1">
    <name type="scientific">Aeromonas phage vB_AehM_DM2</name>
    <dbReference type="NCBI Taxonomy" id="2973716"/>
    <lineage>
        <taxon>Viruses</taxon>
        <taxon>Duplodnaviria</taxon>
        <taxon>Heunggongvirae</taxon>
        <taxon>Uroviricota</taxon>
        <taxon>Caudoviricetes</taxon>
        <taxon>Pantevenvirales</taxon>
        <taxon>Straboviridae</taxon>
        <taxon>Biquartavirus</taxon>
    </lineage>
</organism>